<protein>
    <submittedName>
        <fullName evidence="1">Uncharacterized protein</fullName>
    </submittedName>
</protein>
<evidence type="ECO:0000313" key="1">
    <source>
        <dbReference type="EMBL" id="KAJ7691654.1"/>
    </source>
</evidence>
<accession>A0AAD7DJG7</accession>
<reference evidence="1" key="1">
    <citation type="submission" date="2023-03" db="EMBL/GenBank/DDBJ databases">
        <title>Massive genome expansion in bonnet fungi (Mycena s.s.) driven by repeated elements and novel gene families across ecological guilds.</title>
        <authorList>
            <consortium name="Lawrence Berkeley National Laboratory"/>
            <person name="Harder C.B."/>
            <person name="Miyauchi S."/>
            <person name="Viragh M."/>
            <person name="Kuo A."/>
            <person name="Thoen E."/>
            <person name="Andreopoulos B."/>
            <person name="Lu D."/>
            <person name="Skrede I."/>
            <person name="Drula E."/>
            <person name="Henrissat B."/>
            <person name="Morin E."/>
            <person name="Kohler A."/>
            <person name="Barry K."/>
            <person name="LaButti K."/>
            <person name="Morin E."/>
            <person name="Salamov A."/>
            <person name="Lipzen A."/>
            <person name="Mereny Z."/>
            <person name="Hegedus B."/>
            <person name="Baldrian P."/>
            <person name="Stursova M."/>
            <person name="Weitz H."/>
            <person name="Taylor A."/>
            <person name="Grigoriev I.V."/>
            <person name="Nagy L.G."/>
            <person name="Martin F."/>
            <person name="Kauserud H."/>
        </authorList>
    </citation>
    <scope>NUCLEOTIDE SEQUENCE</scope>
    <source>
        <strain evidence="1">CBHHK182m</strain>
    </source>
</reference>
<dbReference type="AlphaFoldDB" id="A0AAD7DJG7"/>
<evidence type="ECO:0000313" key="3">
    <source>
        <dbReference type="Proteomes" id="UP001215598"/>
    </source>
</evidence>
<comment type="caution">
    <text evidence="1">The sequence shown here is derived from an EMBL/GenBank/DDBJ whole genome shotgun (WGS) entry which is preliminary data.</text>
</comment>
<name>A0AAD7DJG7_9AGAR</name>
<proteinExistence type="predicted"/>
<evidence type="ECO:0000313" key="2">
    <source>
        <dbReference type="EMBL" id="KAJ7778900.1"/>
    </source>
</evidence>
<sequence>MTTGRVGTSSCGIASSFWNSHRAVPSFFHSNIPIGPNEHRYSFTQYTAGGLFRWIEHGFQSEEAYFESLSPEERARERAEAKARWSVGVGLFSTLDELRAM</sequence>
<organism evidence="1 3">
    <name type="scientific">Mycena metata</name>
    <dbReference type="NCBI Taxonomy" id="1033252"/>
    <lineage>
        <taxon>Eukaryota</taxon>
        <taxon>Fungi</taxon>
        <taxon>Dikarya</taxon>
        <taxon>Basidiomycota</taxon>
        <taxon>Agaricomycotina</taxon>
        <taxon>Agaricomycetes</taxon>
        <taxon>Agaricomycetidae</taxon>
        <taxon>Agaricales</taxon>
        <taxon>Marasmiineae</taxon>
        <taxon>Mycenaceae</taxon>
        <taxon>Mycena</taxon>
    </lineage>
</organism>
<keyword evidence="3" id="KW-1185">Reference proteome</keyword>
<dbReference type="Proteomes" id="UP001215598">
    <property type="component" value="Unassembled WGS sequence"/>
</dbReference>
<dbReference type="EMBL" id="JARKIB010000006">
    <property type="protein sequence ID" value="KAJ7778900.1"/>
    <property type="molecule type" value="Genomic_DNA"/>
</dbReference>
<gene>
    <name evidence="2" type="ORF">B0H16DRAFT_1500426</name>
    <name evidence="1" type="ORF">B0H16DRAFT_1654414</name>
</gene>
<dbReference type="EMBL" id="JARKIB010000799">
    <property type="protein sequence ID" value="KAJ7691654.1"/>
    <property type="molecule type" value="Genomic_DNA"/>
</dbReference>